<organism evidence="8 9">
    <name type="scientific">Sphingorhabdus wooponensis</name>
    <dbReference type="NCBI Taxonomy" id="940136"/>
    <lineage>
        <taxon>Bacteria</taxon>
        <taxon>Pseudomonadati</taxon>
        <taxon>Pseudomonadota</taxon>
        <taxon>Alphaproteobacteria</taxon>
        <taxon>Sphingomonadales</taxon>
        <taxon>Sphingomonadaceae</taxon>
        <taxon>Sphingorhabdus</taxon>
    </lineage>
</organism>
<dbReference type="GO" id="GO:0052855">
    <property type="term" value="F:ADP-dependent NAD(P)H-hydrate dehydratase activity"/>
    <property type="evidence" value="ECO:0007669"/>
    <property type="project" value="UniProtKB-UniRule"/>
</dbReference>
<keyword evidence="2 6" id="KW-0067">ATP-binding</keyword>
<feature type="binding site" evidence="6">
    <location>
        <begin position="207"/>
        <end position="211"/>
    </location>
    <ligand>
        <name>AMP</name>
        <dbReference type="ChEBI" id="CHEBI:456215"/>
    </ligand>
</feature>
<reference evidence="8 9" key="1">
    <citation type="submission" date="2018-12" db="EMBL/GenBank/DDBJ databases">
        <authorList>
            <person name="Kim S.-J."/>
            <person name="Jung G.-Y."/>
        </authorList>
    </citation>
    <scope>NUCLEOTIDE SEQUENCE [LARGE SCALE GENOMIC DNA]</scope>
    <source>
        <strain evidence="8 9">03SU3-P</strain>
    </source>
</reference>
<dbReference type="EMBL" id="RWJI01000001">
    <property type="protein sequence ID" value="RRQ52118.1"/>
    <property type="molecule type" value="Genomic_DNA"/>
</dbReference>
<comment type="subunit">
    <text evidence="6">Homotetramer.</text>
</comment>
<dbReference type="Proteomes" id="UP000268553">
    <property type="component" value="Unassembled WGS sequence"/>
</dbReference>
<evidence type="ECO:0000313" key="8">
    <source>
        <dbReference type="EMBL" id="RRQ52118.1"/>
    </source>
</evidence>
<dbReference type="PROSITE" id="PS51383">
    <property type="entry name" value="YJEF_C_3"/>
    <property type="match status" value="1"/>
</dbReference>
<evidence type="ECO:0000313" key="9">
    <source>
        <dbReference type="Proteomes" id="UP000268553"/>
    </source>
</evidence>
<keyword evidence="9" id="KW-1185">Reference proteome</keyword>
<evidence type="ECO:0000256" key="6">
    <source>
        <dbReference type="HAMAP-Rule" id="MF_01965"/>
    </source>
</evidence>
<name>A0A3R8Q4K6_9SPHN</name>
<feature type="domain" description="YjeF C-terminal" evidence="7">
    <location>
        <begin position="30"/>
        <end position="291"/>
    </location>
</feature>
<keyword evidence="1 6" id="KW-0547">Nucleotide-binding</keyword>
<dbReference type="CDD" id="cd01171">
    <property type="entry name" value="YXKO-related"/>
    <property type="match status" value="1"/>
</dbReference>
<dbReference type="InterPro" id="IPR017953">
    <property type="entry name" value="Carbohydrate_kinase_pred_CS"/>
</dbReference>
<dbReference type="HAMAP" id="MF_01965">
    <property type="entry name" value="NADHX_dehydratase"/>
    <property type="match status" value="1"/>
</dbReference>
<dbReference type="SUPFAM" id="SSF53613">
    <property type="entry name" value="Ribokinase-like"/>
    <property type="match status" value="1"/>
</dbReference>
<evidence type="ECO:0000256" key="5">
    <source>
        <dbReference type="ARBA" id="ARBA00023239"/>
    </source>
</evidence>
<keyword evidence="5 6" id="KW-0456">Lyase</keyword>
<protein>
    <recommendedName>
        <fullName evidence="6">ADP-dependent (S)-NAD(P)H-hydrate dehydratase</fullName>
        <ecNumber evidence="6">4.2.1.136</ecNumber>
    </recommendedName>
    <alternativeName>
        <fullName evidence="6">ADP-dependent NAD(P)HX dehydratase</fullName>
    </alternativeName>
</protein>
<evidence type="ECO:0000256" key="3">
    <source>
        <dbReference type="ARBA" id="ARBA00022857"/>
    </source>
</evidence>
<comment type="catalytic activity">
    <reaction evidence="6">
        <text>(6S)-NADPHX + ADP = AMP + phosphate + NADPH + H(+)</text>
        <dbReference type="Rhea" id="RHEA:32235"/>
        <dbReference type="ChEBI" id="CHEBI:15378"/>
        <dbReference type="ChEBI" id="CHEBI:43474"/>
        <dbReference type="ChEBI" id="CHEBI:57783"/>
        <dbReference type="ChEBI" id="CHEBI:64076"/>
        <dbReference type="ChEBI" id="CHEBI:456215"/>
        <dbReference type="ChEBI" id="CHEBI:456216"/>
        <dbReference type="EC" id="4.2.1.136"/>
    </reaction>
</comment>
<evidence type="ECO:0000259" key="7">
    <source>
        <dbReference type="PROSITE" id="PS51383"/>
    </source>
</evidence>
<dbReference type="OrthoDB" id="9806925at2"/>
<feature type="binding site" evidence="6">
    <location>
        <position position="173"/>
    </location>
    <ligand>
        <name>(6S)-NADPHX</name>
        <dbReference type="ChEBI" id="CHEBI:64076"/>
    </ligand>
</feature>
<comment type="catalytic activity">
    <reaction evidence="6">
        <text>(6S)-NADHX + ADP = AMP + phosphate + NADH + H(+)</text>
        <dbReference type="Rhea" id="RHEA:32223"/>
        <dbReference type="ChEBI" id="CHEBI:15378"/>
        <dbReference type="ChEBI" id="CHEBI:43474"/>
        <dbReference type="ChEBI" id="CHEBI:57945"/>
        <dbReference type="ChEBI" id="CHEBI:64074"/>
        <dbReference type="ChEBI" id="CHEBI:456215"/>
        <dbReference type="ChEBI" id="CHEBI:456216"/>
        <dbReference type="EC" id="4.2.1.136"/>
    </reaction>
</comment>
<sequence length="304" mass="31485">MLARLSKIFGAAQAKAPRWAMGFTPNSSSDGTILRPLLVPPPSDAHKYSRGHAMVWSGPVLHTGASRLSAQAALAVGAGLVTLIGERPALAEHAAHVTAIMLREADMTLACVDDRVTALAIGPGAGASVRQAVLQILDRNVPTIFDADALTAFEGNSASLFGVTGPTDVMTPHIGEFRSLFPDISTDNRAEAVRRAADRAQCVVLLKGSETWVAAPDGRMLVNHHASPWLATAGSGDVLTGLICGLMAQGVTAFDAACMGAWLHGDIGVRGGPGLTADNMIGHIPLVLRGCLHDAKKHGSGSCT</sequence>
<comment type="cofactor">
    <cofactor evidence="6">
        <name>Mg(2+)</name>
        <dbReference type="ChEBI" id="CHEBI:18420"/>
    </cofactor>
</comment>
<dbReference type="GO" id="GO:0046496">
    <property type="term" value="P:nicotinamide nucleotide metabolic process"/>
    <property type="evidence" value="ECO:0007669"/>
    <property type="project" value="UniProtKB-UniRule"/>
</dbReference>
<evidence type="ECO:0000256" key="1">
    <source>
        <dbReference type="ARBA" id="ARBA00022741"/>
    </source>
</evidence>
<dbReference type="GO" id="GO:0110051">
    <property type="term" value="P:metabolite repair"/>
    <property type="evidence" value="ECO:0007669"/>
    <property type="project" value="TreeGrafter"/>
</dbReference>
<gene>
    <name evidence="6" type="primary">nnrD</name>
    <name evidence="8" type="ORF">D7D48_04400</name>
</gene>
<accession>A0A3R8Q4K6</accession>
<dbReference type="InterPro" id="IPR029056">
    <property type="entry name" value="Ribokinase-like"/>
</dbReference>
<evidence type="ECO:0000256" key="4">
    <source>
        <dbReference type="ARBA" id="ARBA00023027"/>
    </source>
</evidence>
<dbReference type="NCBIfam" id="TIGR00196">
    <property type="entry name" value="yjeF_cterm"/>
    <property type="match status" value="1"/>
</dbReference>
<feature type="binding site" evidence="6">
    <location>
        <position position="236"/>
    </location>
    <ligand>
        <name>AMP</name>
        <dbReference type="ChEBI" id="CHEBI:456215"/>
    </ligand>
</feature>
<dbReference type="GO" id="GO:0005524">
    <property type="term" value="F:ATP binding"/>
    <property type="evidence" value="ECO:0007669"/>
    <property type="project" value="UniProtKB-KW"/>
</dbReference>
<feature type="binding site" evidence="6">
    <location>
        <position position="124"/>
    </location>
    <ligand>
        <name>(6S)-NADPHX</name>
        <dbReference type="ChEBI" id="CHEBI:64076"/>
    </ligand>
</feature>
<keyword evidence="4 6" id="KW-0520">NAD</keyword>
<feature type="binding site" evidence="6">
    <location>
        <position position="65"/>
    </location>
    <ligand>
        <name>(6S)-NADPHX</name>
        <dbReference type="ChEBI" id="CHEBI:64076"/>
    </ligand>
</feature>
<comment type="caution">
    <text evidence="8">The sequence shown here is derived from an EMBL/GenBank/DDBJ whole genome shotgun (WGS) entry which is preliminary data.</text>
</comment>
<dbReference type="GO" id="GO:0052856">
    <property type="term" value="F:NAD(P)HX epimerase activity"/>
    <property type="evidence" value="ECO:0007669"/>
    <property type="project" value="TreeGrafter"/>
</dbReference>
<comment type="function">
    <text evidence="6">Catalyzes the dehydration of the S-form of NAD(P)HX at the expense of ADP, which is converted to AMP. Together with NAD(P)HX epimerase, which catalyzes the epimerization of the S- and R-forms, the enzyme allows the repair of both epimers of NAD(P)HX, a damaged form of NAD(P)H that is a result of enzymatic or heat-dependent hydration.</text>
</comment>
<dbReference type="InterPro" id="IPR000631">
    <property type="entry name" value="CARKD"/>
</dbReference>
<dbReference type="EC" id="4.2.1.136" evidence="6"/>
<feature type="binding site" evidence="6">
    <location>
        <position position="237"/>
    </location>
    <ligand>
        <name>(6S)-NADPHX</name>
        <dbReference type="ChEBI" id="CHEBI:64076"/>
    </ligand>
</feature>
<dbReference type="AlphaFoldDB" id="A0A3R8Q4K6"/>
<dbReference type="Gene3D" id="3.40.1190.20">
    <property type="match status" value="1"/>
</dbReference>
<proteinExistence type="inferred from homology"/>
<evidence type="ECO:0000256" key="2">
    <source>
        <dbReference type="ARBA" id="ARBA00022840"/>
    </source>
</evidence>
<dbReference type="PANTHER" id="PTHR12592:SF0">
    <property type="entry name" value="ATP-DEPENDENT (S)-NAD(P)H-HYDRATE DEHYDRATASE"/>
    <property type="match status" value="1"/>
</dbReference>
<dbReference type="Pfam" id="PF01256">
    <property type="entry name" value="Carb_kinase"/>
    <property type="match status" value="1"/>
</dbReference>
<dbReference type="PROSITE" id="PS01050">
    <property type="entry name" value="YJEF_C_2"/>
    <property type="match status" value="1"/>
</dbReference>
<comment type="similarity">
    <text evidence="6">Belongs to the NnrD/CARKD family.</text>
</comment>
<keyword evidence="3 6" id="KW-0521">NADP</keyword>
<dbReference type="PANTHER" id="PTHR12592">
    <property type="entry name" value="ATP-DEPENDENT (S)-NAD(P)H-HYDRATE DEHYDRATASE FAMILY MEMBER"/>
    <property type="match status" value="1"/>
</dbReference>